<evidence type="ECO:0000256" key="1">
    <source>
        <dbReference type="ARBA" id="ARBA00004123"/>
    </source>
</evidence>
<dbReference type="GO" id="GO:0005664">
    <property type="term" value="C:nuclear origin of replication recognition complex"/>
    <property type="evidence" value="ECO:0007669"/>
    <property type="project" value="InterPro"/>
</dbReference>
<dbReference type="EMBL" id="CP034209">
    <property type="protein sequence ID" value="QBZ64847.1"/>
    <property type="molecule type" value="Genomic_DNA"/>
</dbReference>
<evidence type="ECO:0000259" key="7">
    <source>
        <dbReference type="Pfam" id="PF05460"/>
    </source>
</evidence>
<evidence type="ECO:0000256" key="4">
    <source>
        <dbReference type="ARBA" id="ARBA00023125"/>
    </source>
</evidence>
<feature type="compositionally biased region" description="Polar residues" evidence="6">
    <location>
        <begin position="144"/>
        <end position="155"/>
    </location>
</feature>
<dbReference type="Proteomes" id="UP000294847">
    <property type="component" value="Chromosome 6"/>
</dbReference>
<sequence length="421" mass="45863">MNRTIPQTILSLLPTLNSAELPPQLVDLAGSLLSQSRHLLSSLKADEEIARTYACAHIACDRLKTSLNLPPIEPRPPIPPRVYKRLYTHLDSILPNISTPNPRSGARGKNGALTTPSSVRFRDALAESPSSGRRGARGERPTPSKEQTLAQFRSSGTGGKGSAKISVNDRMGSLANASRTVHLPLWLRPAARFVCADLGETRVLPFVMAGLDAIVSPHGKPTDDEWVQQNMTALLAAIVFYSTRAAANNASNAAGNAEVAAAGSLSNEQYKAIEKRLLSAMAKARQEVVVPGAYGGSSGHPGQEANADGNSKNDGWSQWTEIKPRGLKQALMMVNDRKWLEDDWFRGIDDLADAQVLADTHSTGNVANDGVQLHKADTMLQERHDYLSERRRRDYRIWKAQILKKISALEQTSIIPMEVDS</sequence>
<keyword evidence="3" id="KW-0235">DNA replication</keyword>
<evidence type="ECO:0000313" key="8">
    <source>
        <dbReference type="EMBL" id="QBZ64847.1"/>
    </source>
</evidence>
<reference evidence="8 9" key="1">
    <citation type="journal article" date="2019" name="Mol. Biol. Evol.">
        <title>Blast fungal genomes show frequent chromosomal changes, gene gains and losses, and effector gene turnover.</title>
        <authorList>
            <person name="Gomez Luciano L.B."/>
            <person name="Jason Tsai I."/>
            <person name="Chuma I."/>
            <person name="Tosa Y."/>
            <person name="Chen Y.H."/>
            <person name="Li J.Y."/>
            <person name="Li M.Y."/>
            <person name="Jade Lu M.Y."/>
            <person name="Nakayashiki H."/>
            <person name="Li W.H."/>
        </authorList>
    </citation>
    <scope>NUCLEOTIDE SEQUENCE [LARGE SCALE GENOMIC DNA]</scope>
    <source>
        <strain evidence="8">MZ5-1-6</strain>
    </source>
</reference>
<evidence type="ECO:0000256" key="3">
    <source>
        <dbReference type="ARBA" id="ARBA00022705"/>
    </source>
</evidence>
<dbReference type="GO" id="GO:0003677">
    <property type="term" value="F:DNA binding"/>
    <property type="evidence" value="ECO:0007669"/>
    <property type="project" value="UniProtKB-KW"/>
</dbReference>
<proteinExistence type="inferred from homology"/>
<feature type="region of interest" description="Disordered" evidence="6">
    <location>
        <begin position="94"/>
        <end position="165"/>
    </location>
</feature>
<organism evidence="8 9">
    <name type="scientific">Pyricularia oryzae</name>
    <name type="common">Rice blast fungus</name>
    <name type="synonym">Magnaporthe oryzae</name>
    <dbReference type="NCBI Taxonomy" id="318829"/>
    <lineage>
        <taxon>Eukaryota</taxon>
        <taxon>Fungi</taxon>
        <taxon>Dikarya</taxon>
        <taxon>Ascomycota</taxon>
        <taxon>Pezizomycotina</taxon>
        <taxon>Sordariomycetes</taxon>
        <taxon>Sordariomycetidae</taxon>
        <taxon>Magnaporthales</taxon>
        <taxon>Pyriculariaceae</taxon>
        <taxon>Pyricularia</taxon>
    </lineage>
</organism>
<protein>
    <recommendedName>
        <fullName evidence="7">ORC6 first cyclin-like domain-containing protein</fullName>
    </recommendedName>
</protein>
<dbReference type="AlphaFoldDB" id="A0A4P7NR40"/>
<dbReference type="InterPro" id="IPR008721">
    <property type="entry name" value="ORC6_cyclin_first"/>
</dbReference>
<feature type="region of interest" description="Disordered" evidence="6">
    <location>
        <begin position="293"/>
        <end position="317"/>
    </location>
</feature>
<dbReference type="GO" id="GO:0006260">
    <property type="term" value="P:DNA replication"/>
    <property type="evidence" value="ECO:0007669"/>
    <property type="project" value="UniProtKB-KW"/>
</dbReference>
<gene>
    <name evidence="8" type="ORF">PoMZ_06548</name>
</gene>
<evidence type="ECO:0000256" key="5">
    <source>
        <dbReference type="ARBA" id="ARBA00023242"/>
    </source>
</evidence>
<accession>A0A4P7NR40</accession>
<name>A0A4P7NR40_PYROR</name>
<keyword evidence="4" id="KW-0238">DNA-binding</keyword>
<evidence type="ECO:0000256" key="2">
    <source>
        <dbReference type="ARBA" id="ARBA00010840"/>
    </source>
</evidence>
<dbReference type="Pfam" id="PF05460">
    <property type="entry name" value="ORC6"/>
    <property type="match status" value="1"/>
</dbReference>
<feature type="compositionally biased region" description="Polar residues" evidence="6">
    <location>
        <begin position="308"/>
        <end position="317"/>
    </location>
</feature>
<keyword evidence="5" id="KW-0539">Nucleus</keyword>
<feature type="domain" description="ORC6 first cyclin-like" evidence="7">
    <location>
        <begin position="11"/>
        <end position="95"/>
    </location>
</feature>
<evidence type="ECO:0000256" key="6">
    <source>
        <dbReference type="SAM" id="MobiDB-lite"/>
    </source>
</evidence>
<comment type="similarity">
    <text evidence="2">Belongs to the ORC6 family.</text>
</comment>
<evidence type="ECO:0000313" key="9">
    <source>
        <dbReference type="Proteomes" id="UP000294847"/>
    </source>
</evidence>
<comment type="subcellular location">
    <subcellularLocation>
        <location evidence="1">Nucleus</location>
    </subcellularLocation>
</comment>
<dbReference type="VEuPathDB" id="FungiDB:M_BR32_EuGene_00070091"/>